<dbReference type="Proteomes" id="UP001065174">
    <property type="component" value="Chromosome"/>
</dbReference>
<evidence type="ECO:0000313" key="2">
    <source>
        <dbReference type="Proteomes" id="UP001065174"/>
    </source>
</evidence>
<protein>
    <submittedName>
        <fullName evidence="1">Uncharacterized protein</fullName>
    </submittedName>
</protein>
<proteinExistence type="predicted"/>
<organism evidence="1 2">
    <name type="scientific">Reichenbachiella agarivorans</name>
    <dbReference type="NCBI Taxonomy" id="2979464"/>
    <lineage>
        <taxon>Bacteria</taxon>
        <taxon>Pseudomonadati</taxon>
        <taxon>Bacteroidota</taxon>
        <taxon>Cytophagia</taxon>
        <taxon>Cytophagales</taxon>
        <taxon>Reichenbachiellaceae</taxon>
        <taxon>Reichenbachiella</taxon>
    </lineage>
</organism>
<evidence type="ECO:0000313" key="1">
    <source>
        <dbReference type="EMBL" id="UXP34084.1"/>
    </source>
</evidence>
<reference evidence="1" key="1">
    <citation type="submission" date="2022-09" db="EMBL/GenBank/DDBJ databases">
        <title>Comparative genomics and taxonomic characterization of three novel marine species of genus Reichenbachiella exhibiting antioxidant and polysaccharide degradation activities.</title>
        <authorList>
            <person name="Muhammad N."/>
            <person name="Lee Y.-J."/>
            <person name="Ko J."/>
            <person name="Kim S.-G."/>
        </authorList>
    </citation>
    <scope>NUCLEOTIDE SEQUENCE</scope>
    <source>
        <strain evidence="1">BKB1-1</strain>
    </source>
</reference>
<dbReference type="EMBL" id="CP106679">
    <property type="protein sequence ID" value="UXP34084.1"/>
    <property type="molecule type" value="Genomic_DNA"/>
</dbReference>
<keyword evidence="2" id="KW-1185">Reference proteome</keyword>
<name>A0ABY6CUS0_9BACT</name>
<dbReference type="RefSeq" id="WP_262311510.1">
    <property type="nucleotide sequence ID" value="NZ_CP106679.1"/>
</dbReference>
<gene>
    <name evidence="1" type="ORF">N6H18_09020</name>
</gene>
<sequence length="184" mass="21644">MNQRTEPYQEEELGGIACRIAMEFIEQVLERRSIKPELIHKAQIELAIFFDRVIIERMSGHFCVSTIQRVSKQYLKQLSHEMVDKSITYHDVIRLCSIRHGFYCQGLNESPEEDFLRTVSMQWFQFPMQQTDGSIRPLEFDFTYYFSDIPLTSEVLFDLGPKYADRIVQELKVMKPSMVSNGPF</sequence>
<accession>A0ABY6CUS0</accession>